<dbReference type="AlphaFoldDB" id="A0AAN7I7X4"/>
<name>A0AAN7I7X4_QUERU</name>
<evidence type="ECO:0008006" key="3">
    <source>
        <dbReference type="Google" id="ProtNLM"/>
    </source>
</evidence>
<evidence type="ECO:0000313" key="1">
    <source>
        <dbReference type="EMBL" id="KAK4558357.1"/>
    </source>
</evidence>
<proteinExistence type="predicted"/>
<reference evidence="1 2" key="1">
    <citation type="journal article" date="2023" name="G3 (Bethesda)">
        <title>A haplotype-resolved chromosome-scale genome for Quercus rubra L. provides insights into the genetics of adaptive traits for red oak species.</title>
        <authorList>
            <person name="Kapoor B."/>
            <person name="Jenkins J."/>
            <person name="Schmutz J."/>
            <person name="Zhebentyayeva T."/>
            <person name="Kuelheim C."/>
            <person name="Coggeshall M."/>
            <person name="Heim C."/>
            <person name="Lasky J.R."/>
            <person name="Leites L."/>
            <person name="Islam-Faridi N."/>
            <person name="Romero-Severson J."/>
            <person name="DeLeo V.L."/>
            <person name="Lucas S.M."/>
            <person name="Lazic D."/>
            <person name="Gailing O."/>
            <person name="Carlson J."/>
            <person name="Staton M."/>
        </authorList>
    </citation>
    <scope>NUCLEOTIDE SEQUENCE [LARGE SCALE GENOMIC DNA]</scope>
    <source>
        <strain evidence="1">Pseudo-F2</strain>
    </source>
</reference>
<dbReference type="Proteomes" id="UP001324115">
    <property type="component" value="Unassembled WGS sequence"/>
</dbReference>
<dbReference type="EMBL" id="JAXUIC010000012">
    <property type="protein sequence ID" value="KAK4558357.1"/>
    <property type="molecule type" value="Genomic_DNA"/>
</dbReference>
<keyword evidence="2" id="KW-1185">Reference proteome</keyword>
<evidence type="ECO:0000313" key="2">
    <source>
        <dbReference type="Proteomes" id="UP001324115"/>
    </source>
</evidence>
<gene>
    <name evidence="1" type="ORF">RGQ29_007912</name>
</gene>
<sequence>MDLSIPRDTSFTNLLEDSYDEYMSGSSHISGEDGVPQAQAFSQMSPPQVESTTKKLQFGNNFSIQEGVLLVPAFLNVNQDVVQSTNQKHTTYWSRIWEYYHQWKTFTSEHTVGSLTNRWSTIQLCTNKFCGCLAQIESKNESGKTGEDKLNAIKYLYQVLQRTKFQNKHCWNSLKYSLKGLAICNNQQPKKRGRSETSLPSNLESISLEDDDIPQVPIVNLERPLGVKAEKERLKKQKCREGTLHI</sequence>
<dbReference type="PANTHER" id="PTHR45125:SF3">
    <property type="entry name" value="NO-APICAL-MERISTEM-ASSOCIATED CARBOXY-TERMINAL DOMAIN PROTEIN"/>
    <property type="match status" value="1"/>
</dbReference>
<dbReference type="PANTHER" id="PTHR45125">
    <property type="entry name" value="F21J9.4-RELATED"/>
    <property type="match status" value="1"/>
</dbReference>
<organism evidence="1 2">
    <name type="scientific">Quercus rubra</name>
    <name type="common">Northern red oak</name>
    <name type="synonym">Quercus borealis</name>
    <dbReference type="NCBI Taxonomy" id="3512"/>
    <lineage>
        <taxon>Eukaryota</taxon>
        <taxon>Viridiplantae</taxon>
        <taxon>Streptophyta</taxon>
        <taxon>Embryophyta</taxon>
        <taxon>Tracheophyta</taxon>
        <taxon>Spermatophyta</taxon>
        <taxon>Magnoliopsida</taxon>
        <taxon>eudicotyledons</taxon>
        <taxon>Gunneridae</taxon>
        <taxon>Pentapetalae</taxon>
        <taxon>rosids</taxon>
        <taxon>fabids</taxon>
        <taxon>Fagales</taxon>
        <taxon>Fagaceae</taxon>
        <taxon>Quercus</taxon>
    </lineage>
</organism>
<accession>A0AAN7I7X4</accession>
<comment type="caution">
    <text evidence="1">The sequence shown here is derived from an EMBL/GenBank/DDBJ whole genome shotgun (WGS) entry which is preliminary data.</text>
</comment>
<protein>
    <recommendedName>
        <fullName evidence="3">No apical meristem-associated C-terminal domain-containing protein</fullName>
    </recommendedName>
</protein>